<dbReference type="NCBIfam" id="TIGR01726">
    <property type="entry name" value="HEQRo_perm_3TM"/>
    <property type="match status" value="1"/>
</dbReference>
<sequence>MDLLEQSVPILLKGMAITIFLGATSFVLGFGLGGLIALARISRFALLKVLSIIYVSVFRGTPLLIQIMLVYFGLPQLGIQISPVPSAILTFTLYSAAYLSENFRGGILAVEKGQWEAAGSMGMTYSGTLRRVIFPQALRIATPAIGNRFIALMKDTSLASVVTVVELTRVAESVGSSTFRYVEAFVVAGAVYWLINSVLSVGQELLERRMGRAYA</sequence>
<feature type="transmembrane region" description="Helical" evidence="8">
    <location>
        <begin position="15"/>
        <end position="39"/>
    </location>
</feature>
<proteinExistence type="inferred from homology"/>
<evidence type="ECO:0000259" key="9">
    <source>
        <dbReference type="PROSITE" id="PS50928"/>
    </source>
</evidence>
<accession>A0A8J3V5W1</accession>
<dbReference type="SUPFAM" id="SSF161098">
    <property type="entry name" value="MetI-like"/>
    <property type="match status" value="1"/>
</dbReference>
<dbReference type="PROSITE" id="PS50928">
    <property type="entry name" value="ABC_TM1"/>
    <property type="match status" value="1"/>
</dbReference>
<comment type="similarity">
    <text evidence="8">Belongs to the binding-protein-dependent transport system permease family.</text>
</comment>
<evidence type="ECO:0000313" key="11">
    <source>
        <dbReference type="Proteomes" id="UP000605992"/>
    </source>
</evidence>
<dbReference type="CDD" id="cd06261">
    <property type="entry name" value="TM_PBP2"/>
    <property type="match status" value="1"/>
</dbReference>
<dbReference type="InterPro" id="IPR035906">
    <property type="entry name" value="MetI-like_sf"/>
</dbReference>
<organism evidence="10 11">
    <name type="scientific">Planotetraspora thailandica</name>
    <dbReference type="NCBI Taxonomy" id="487172"/>
    <lineage>
        <taxon>Bacteria</taxon>
        <taxon>Bacillati</taxon>
        <taxon>Actinomycetota</taxon>
        <taxon>Actinomycetes</taxon>
        <taxon>Streptosporangiales</taxon>
        <taxon>Streptosporangiaceae</taxon>
        <taxon>Planotetraspora</taxon>
    </lineage>
</organism>
<keyword evidence="3" id="KW-1003">Cell membrane</keyword>
<feature type="domain" description="ABC transmembrane type-1" evidence="9">
    <location>
        <begin position="15"/>
        <end position="200"/>
    </location>
</feature>
<reference evidence="10" key="1">
    <citation type="submission" date="2021-01" db="EMBL/GenBank/DDBJ databases">
        <title>Whole genome shotgun sequence of Planotetraspora thailandica NBRC 104271.</title>
        <authorList>
            <person name="Komaki H."/>
            <person name="Tamura T."/>
        </authorList>
    </citation>
    <scope>NUCLEOTIDE SEQUENCE</scope>
    <source>
        <strain evidence="10">NBRC 104271</strain>
    </source>
</reference>
<keyword evidence="11" id="KW-1185">Reference proteome</keyword>
<dbReference type="GO" id="GO:0006865">
    <property type="term" value="P:amino acid transport"/>
    <property type="evidence" value="ECO:0007669"/>
    <property type="project" value="UniProtKB-KW"/>
</dbReference>
<dbReference type="InterPro" id="IPR043429">
    <property type="entry name" value="ArtM/GltK/GlnP/TcyL/YhdX-like"/>
</dbReference>
<dbReference type="PANTHER" id="PTHR30614:SF0">
    <property type="entry name" value="L-CYSTINE TRANSPORT SYSTEM PERMEASE PROTEIN TCYL"/>
    <property type="match status" value="1"/>
</dbReference>
<feature type="transmembrane region" description="Helical" evidence="8">
    <location>
        <begin position="80"/>
        <end position="99"/>
    </location>
</feature>
<dbReference type="Pfam" id="PF00528">
    <property type="entry name" value="BPD_transp_1"/>
    <property type="match status" value="1"/>
</dbReference>
<evidence type="ECO:0000256" key="3">
    <source>
        <dbReference type="ARBA" id="ARBA00022475"/>
    </source>
</evidence>
<evidence type="ECO:0000256" key="1">
    <source>
        <dbReference type="ARBA" id="ARBA00004651"/>
    </source>
</evidence>
<keyword evidence="6 8" id="KW-1133">Transmembrane helix</keyword>
<evidence type="ECO:0000256" key="6">
    <source>
        <dbReference type="ARBA" id="ARBA00022989"/>
    </source>
</evidence>
<dbReference type="InterPro" id="IPR000515">
    <property type="entry name" value="MetI-like"/>
</dbReference>
<dbReference type="Proteomes" id="UP000605992">
    <property type="component" value="Unassembled WGS sequence"/>
</dbReference>
<feature type="transmembrane region" description="Helical" evidence="8">
    <location>
        <begin position="51"/>
        <end position="74"/>
    </location>
</feature>
<protein>
    <submittedName>
        <fullName evidence="10">ABC transporter permease</fullName>
    </submittedName>
</protein>
<evidence type="ECO:0000256" key="2">
    <source>
        <dbReference type="ARBA" id="ARBA00022448"/>
    </source>
</evidence>
<keyword evidence="7 8" id="KW-0472">Membrane</keyword>
<evidence type="ECO:0000256" key="4">
    <source>
        <dbReference type="ARBA" id="ARBA00022692"/>
    </source>
</evidence>
<evidence type="ECO:0000256" key="5">
    <source>
        <dbReference type="ARBA" id="ARBA00022970"/>
    </source>
</evidence>
<comment type="caution">
    <text evidence="10">The sequence shown here is derived from an EMBL/GenBank/DDBJ whole genome shotgun (WGS) entry which is preliminary data.</text>
</comment>
<dbReference type="FunFam" id="1.10.3720.10:FF:000033">
    <property type="entry name" value="Polar amino acid ABC transporter permease"/>
    <property type="match status" value="1"/>
</dbReference>
<keyword evidence="4 8" id="KW-0812">Transmembrane</keyword>
<gene>
    <name evidence="10" type="ORF">Pth03_50090</name>
</gene>
<dbReference type="Gene3D" id="1.10.3720.10">
    <property type="entry name" value="MetI-like"/>
    <property type="match status" value="1"/>
</dbReference>
<dbReference type="GO" id="GO:0043190">
    <property type="term" value="C:ATP-binding cassette (ABC) transporter complex"/>
    <property type="evidence" value="ECO:0007669"/>
    <property type="project" value="InterPro"/>
</dbReference>
<dbReference type="RefSeq" id="WP_203946760.1">
    <property type="nucleotide sequence ID" value="NZ_BOOR01000037.1"/>
</dbReference>
<dbReference type="AlphaFoldDB" id="A0A8J3V5W1"/>
<comment type="subcellular location">
    <subcellularLocation>
        <location evidence="1 8">Cell membrane</location>
        <topology evidence="1 8">Multi-pass membrane protein</topology>
    </subcellularLocation>
</comment>
<keyword evidence="5" id="KW-0029">Amino-acid transport</keyword>
<dbReference type="InterPro" id="IPR010065">
    <property type="entry name" value="AA_ABC_transptr_permease_3TM"/>
</dbReference>
<keyword evidence="2 8" id="KW-0813">Transport</keyword>
<evidence type="ECO:0000256" key="8">
    <source>
        <dbReference type="RuleBase" id="RU363032"/>
    </source>
</evidence>
<dbReference type="GO" id="GO:0022857">
    <property type="term" value="F:transmembrane transporter activity"/>
    <property type="evidence" value="ECO:0007669"/>
    <property type="project" value="InterPro"/>
</dbReference>
<evidence type="ECO:0000256" key="7">
    <source>
        <dbReference type="ARBA" id="ARBA00023136"/>
    </source>
</evidence>
<dbReference type="EMBL" id="BOOR01000037">
    <property type="protein sequence ID" value="GII56620.1"/>
    <property type="molecule type" value="Genomic_DNA"/>
</dbReference>
<dbReference type="PANTHER" id="PTHR30614">
    <property type="entry name" value="MEMBRANE COMPONENT OF AMINO ACID ABC TRANSPORTER"/>
    <property type="match status" value="1"/>
</dbReference>
<evidence type="ECO:0000313" key="10">
    <source>
        <dbReference type="EMBL" id="GII56620.1"/>
    </source>
</evidence>
<name>A0A8J3V5W1_9ACTN</name>